<feature type="compositionally biased region" description="Low complexity" evidence="1">
    <location>
        <begin position="161"/>
        <end position="170"/>
    </location>
</feature>
<evidence type="ECO:0000259" key="3">
    <source>
        <dbReference type="Pfam" id="PF05382"/>
    </source>
</evidence>
<comment type="caution">
    <text evidence="4">The sequence shown here is derived from an EMBL/GenBank/DDBJ whole genome shotgun (WGS) entry which is preliminary data.</text>
</comment>
<keyword evidence="2" id="KW-0732">Signal</keyword>
<evidence type="ECO:0000313" key="5">
    <source>
        <dbReference type="Proteomes" id="UP001523234"/>
    </source>
</evidence>
<dbReference type="Proteomes" id="UP001523234">
    <property type="component" value="Unassembled WGS sequence"/>
</dbReference>
<feature type="region of interest" description="Disordered" evidence="1">
    <location>
        <begin position="161"/>
        <end position="264"/>
    </location>
</feature>
<protein>
    <recommendedName>
        <fullName evidence="3">Bacteriophage lysin domain-containing protein</fullName>
    </recommendedName>
</protein>
<feature type="compositionally biased region" description="Polar residues" evidence="1">
    <location>
        <begin position="171"/>
        <end position="187"/>
    </location>
</feature>
<dbReference type="RefSeq" id="WP_252443584.1">
    <property type="nucleotide sequence ID" value="NZ_JAMWYK010000005.1"/>
</dbReference>
<dbReference type="InterPro" id="IPR008044">
    <property type="entry name" value="Phage_lysin"/>
</dbReference>
<feature type="chain" id="PRO_5045877886" description="Bacteriophage lysin domain-containing protein" evidence="2">
    <location>
        <begin position="32"/>
        <end position="472"/>
    </location>
</feature>
<feature type="domain" description="Bacteriophage lysin" evidence="3">
    <location>
        <begin position="324"/>
        <end position="450"/>
    </location>
</feature>
<reference evidence="4 5" key="1">
    <citation type="submission" date="2022-06" db="EMBL/GenBank/DDBJ databases">
        <title>Fructobacillus taiwanensis sp. nov., isolated from the honeybee.</title>
        <authorList>
            <person name="Chen Y.-S."/>
            <person name="Wang L.-T."/>
            <person name="Lee Y.-S."/>
            <person name="Chang Y.-C."/>
            <person name="Wu H.-C."/>
            <person name="Liao C.-Y."/>
            <person name="Chen W.-H."/>
            <person name="Deng J.-N."/>
            <person name="Wang Y.-H."/>
        </authorList>
    </citation>
    <scope>NUCLEOTIDE SEQUENCE [LARGE SCALE GENOMIC DNA]</scope>
    <source>
        <strain evidence="4 5">W13</strain>
    </source>
</reference>
<keyword evidence="5" id="KW-1185">Reference proteome</keyword>
<gene>
    <name evidence="4" type="ORF">NFX39_04960</name>
</gene>
<feature type="compositionally biased region" description="Polar residues" evidence="1">
    <location>
        <begin position="218"/>
        <end position="243"/>
    </location>
</feature>
<dbReference type="SUPFAM" id="SSF54001">
    <property type="entry name" value="Cysteine proteinases"/>
    <property type="match status" value="1"/>
</dbReference>
<feature type="region of interest" description="Disordered" evidence="1">
    <location>
        <begin position="279"/>
        <end position="317"/>
    </location>
</feature>
<organism evidence="4 5">
    <name type="scientific">Fructobacillus apis</name>
    <dbReference type="NCBI Taxonomy" id="2935017"/>
    <lineage>
        <taxon>Bacteria</taxon>
        <taxon>Bacillati</taxon>
        <taxon>Bacillota</taxon>
        <taxon>Bacilli</taxon>
        <taxon>Lactobacillales</taxon>
        <taxon>Lactobacillaceae</taxon>
        <taxon>Fructobacillus</taxon>
    </lineage>
</organism>
<feature type="compositionally biased region" description="Polar residues" evidence="1">
    <location>
        <begin position="279"/>
        <end position="290"/>
    </location>
</feature>
<proteinExistence type="predicted"/>
<evidence type="ECO:0000256" key="1">
    <source>
        <dbReference type="SAM" id="MobiDB-lite"/>
    </source>
</evidence>
<name>A0ABT0ZR07_9LACO</name>
<dbReference type="Pfam" id="PF05382">
    <property type="entry name" value="Amidase_5"/>
    <property type="match status" value="1"/>
</dbReference>
<dbReference type="EMBL" id="JAMWYK010000005">
    <property type="protein sequence ID" value="MCO0832429.1"/>
    <property type="molecule type" value="Genomic_DNA"/>
</dbReference>
<evidence type="ECO:0000256" key="2">
    <source>
        <dbReference type="SAM" id="SignalP"/>
    </source>
</evidence>
<accession>A0ABT0ZR07</accession>
<evidence type="ECO:0000313" key="4">
    <source>
        <dbReference type="EMBL" id="MCO0832429.1"/>
    </source>
</evidence>
<feature type="compositionally biased region" description="Low complexity" evidence="1">
    <location>
        <begin position="188"/>
        <end position="200"/>
    </location>
</feature>
<feature type="signal peptide" evidence="2">
    <location>
        <begin position="1"/>
        <end position="31"/>
    </location>
</feature>
<sequence>MTEKNKMKQLSKRLMVTAGATTLAATGAVLGATVVGNGMTASANSVDDLGQSKTTSQWTANSVDQVKAAIQSQGAVSIQSYQAQWGDTLNAISAAFGMTADDAAQELGLQDHGLLVAGQHMDKQATVIQGLKDAGYLKDGQKQADLGNGDQNMIMVQQNADSNAQNQAPQVQNEGEVNSQVSSQNDQAAADARAAEAAKASYDQHVSDSQAAAEAAQMNRSGNNETPSADASQATAANTSNDVNKAPEAPAANNTADKGDADGANSQAQKLDFKMADDNNQANVTPTNYTPSQAAQPASAPQPAPAAQPSQANVTPAHQNRVDTEALINWFENNRGKLTYSMSGSRNGSDGTADCSGGMVQAMYEAGASKPAWLYNTDSMHSYLQQNGYYLISSSHEWQAERGDIVIWGARGASGGAAGHVQVMTDDVNAISVNYSTKGQAGTAVTSWNFDTAYEINAGLNGGNLPFYVYRQ</sequence>
<dbReference type="Gene3D" id="3.90.1720.10">
    <property type="entry name" value="endopeptidase domain like (from Nostoc punctiforme)"/>
    <property type="match status" value="1"/>
</dbReference>
<dbReference type="InterPro" id="IPR038765">
    <property type="entry name" value="Papain-like_cys_pep_sf"/>
</dbReference>